<organism evidence="9">
    <name type="scientific">Timema californicum</name>
    <name type="common">California timema</name>
    <name type="synonym">Walking stick</name>
    <dbReference type="NCBI Taxonomy" id="61474"/>
    <lineage>
        <taxon>Eukaryota</taxon>
        <taxon>Metazoa</taxon>
        <taxon>Ecdysozoa</taxon>
        <taxon>Arthropoda</taxon>
        <taxon>Hexapoda</taxon>
        <taxon>Insecta</taxon>
        <taxon>Pterygota</taxon>
        <taxon>Neoptera</taxon>
        <taxon>Polyneoptera</taxon>
        <taxon>Phasmatodea</taxon>
        <taxon>Timematodea</taxon>
        <taxon>Timematoidea</taxon>
        <taxon>Timematidae</taxon>
        <taxon>Timema</taxon>
    </lineage>
</organism>
<dbReference type="EMBL" id="OE179868">
    <property type="protein sequence ID" value="CAD7569981.1"/>
    <property type="molecule type" value="Genomic_DNA"/>
</dbReference>
<dbReference type="InterPro" id="IPR011701">
    <property type="entry name" value="MFS"/>
</dbReference>
<evidence type="ECO:0000256" key="8">
    <source>
        <dbReference type="SAM" id="Phobius"/>
    </source>
</evidence>
<proteinExistence type="predicted"/>
<keyword evidence="3 8" id="KW-0812">Transmembrane</keyword>
<dbReference type="InterPro" id="IPR036259">
    <property type="entry name" value="MFS_trans_sf"/>
</dbReference>
<keyword evidence="2" id="KW-0813">Transport</keyword>
<feature type="transmembrane region" description="Helical" evidence="8">
    <location>
        <begin position="575"/>
        <end position="600"/>
    </location>
</feature>
<gene>
    <name evidence="9" type="ORF">TCMB3V08_LOCUS2697</name>
</gene>
<comment type="subcellular location">
    <subcellularLocation>
        <location evidence="1">Membrane</location>
        <topology evidence="1">Multi-pass membrane protein</topology>
    </subcellularLocation>
</comment>
<evidence type="ECO:0000313" key="9">
    <source>
        <dbReference type="EMBL" id="CAD7569981.1"/>
    </source>
</evidence>
<evidence type="ECO:0000256" key="4">
    <source>
        <dbReference type="ARBA" id="ARBA00022847"/>
    </source>
</evidence>
<evidence type="ECO:0000256" key="7">
    <source>
        <dbReference type="SAM" id="MobiDB-lite"/>
    </source>
</evidence>
<protein>
    <submittedName>
        <fullName evidence="9">(California timema) hypothetical protein</fullName>
    </submittedName>
</protein>
<reference evidence="9" key="1">
    <citation type="submission" date="2020-11" db="EMBL/GenBank/DDBJ databases">
        <authorList>
            <person name="Tran Van P."/>
        </authorList>
    </citation>
    <scope>NUCLEOTIDE SEQUENCE</scope>
</reference>
<accession>A0A7R9P538</accession>
<sequence length="966" mass="107354">MKPLPDRIGGAFRCIPARYVVLVIGSIGVIFQFQIKVSLSVAIVAMVKSKNTTESNFTEMDTCPNAGNTANSSSSSQEGEFEWSESMQGVVLSAFYYGYVSTQLLCGWLSDKFGTKMVMGVGMMAAGILNLLSPLAAKWDVGALITLRVLQGMFCHRRDSPCLWILPRDNDFSRLGPLEVHLASNNFLLLTSRIRRPLVSHLLSHTPGNMLIQPLRALRLPAKQPLAWVVVSCHTASRRKQHDAYVIRRHFVTYPLIIALIRTTGMLLFVPSTISNPKAGWAESLGLDTSSLVFRLDRQSLLVFSGAWAIPIVSGQTHRIRSPRRWLRALVYDLDPLNDGTRPQPCLTSILDLAEGAVYFAPVQALFSRWFPPQEHQRFIGVLNSFMYIGSITSMSLSGVLSDISWELVFYVYGTTAIIWSTICLLCLKNSPEEHPYITKEEMDYIMKDSKRNIKQVEKPSAPVPWIKLFTSMPVWATILMQTGGNYVSYTFLSELPTYTKNILNYNVSGSGIVSSLPYISAWIGCVGSGYVSQWLQEKKYITRLTSYRIFNGIGALGPAICVITISLIGCNTTAIIALLVLTMFTYAMFYGGGSVANFLDLGINYAGTLSGITLTVANSMGIIAPLVTGALTDGNQTRAQWKIVFYIATAFSVAPFILFMFCGSTEEQSWNKQGRTDKSERAEFPEQLANKLRQPHRQLPLQMVVSDMRYRNTLDSTSLQPVQQFANTQESGVGLLEDLFKKDVDENYGEEDIFSDESDECLLDSEGKSLPNSESTDIIDDLHESNHGAPTSSIGGNQYVSSQSSGEKILQELKDKVRENPPSVHPTEIRTSISSSSAVEINTTSALANYATEAGYNIIPPAEYIVTELQHYYTSQVCCHRATTLFHQPSKSSPSYNIIPTAKYIVTELQHYSTSQSYNIIPPAEYTVTELHYSTSHPLQRLNALRPYSNARLGLLMTLRSRFKS</sequence>
<feature type="transmembrane region" description="Helical" evidence="8">
    <location>
        <begin position="379"/>
        <end position="402"/>
    </location>
</feature>
<feature type="compositionally biased region" description="Polar residues" evidence="7">
    <location>
        <begin position="58"/>
        <end position="71"/>
    </location>
</feature>
<keyword evidence="4" id="KW-0769">Symport</keyword>
<evidence type="ECO:0000256" key="3">
    <source>
        <dbReference type="ARBA" id="ARBA00022692"/>
    </source>
</evidence>
<feature type="transmembrane region" description="Helical" evidence="8">
    <location>
        <begin position="550"/>
        <end position="569"/>
    </location>
</feature>
<feature type="transmembrane region" description="Helical" evidence="8">
    <location>
        <begin position="20"/>
        <end position="47"/>
    </location>
</feature>
<evidence type="ECO:0000256" key="1">
    <source>
        <dbReference type="ARBA" id="ARBA00004141"/>
    </source>
</evidence>
<dbReference type="FunFam" id="1.20.1250.20:FF:000003">
    <property type="entry name" value="Solute carrier family 17 member 3"/>
    <property type="match status" value="1"/>
</dbReference>
<feature type="transmembrane region" description="Helical" evidence="8">
    <location>
        <begin position="408"/>
        <end position="428"/>
    </location>
</feature>
<dbReference type="GO" id="GO:0016020">
    <property type="term" value="C:membrane"/>
    <property type="evidence" value="ECO:0007669"/>
    <property type="project" value="UniProtKB-SubCell"/>
</dbReference>
<feature type="transmembrane region" description="Helical" evidence="8">
    <location>
        <begin position="90"/>
        <end position="110"/>
    </location>
</feature>
<dbReference type="SUPFAM" id="SSF103473">
    <property type="entry name" value="MFS general substrate transporter"/>
    <property type="match status" value="2"/>
</dbReference>
<dbReference type="Pfam" id="PF07690">
    <property type="entry name" value="MFS_1"/>
    <property type="match status" value="2"/>
</dbReference>
<dbReference type="AlphaFoldDB" id="A0A7R9P538"/>
<dbReference type="InterPro" id="IPR050382">
    <property type="entry name" value="MFS_Na/Anion_cotransporter"/>
</dbReference>
<dbReference type="Gene3D" id="1.20.1250.20">
    <property type="entry name" value="MFS general substrate transporter like domains"/>
    <property type="match status" value="3"/>
</dbReference>
<evidence type="ECO:0000256" key="5">
    <source>
        <dbReference type="ARBA" id="ARBA00022989"/>
    </source>
</evidence>
<evidence type="ECO:0000256" key="6">
    <source>
        <dbReference type="ARBA" id="ARBA00023136"/>
    </source>
</evidence>
<feature type="region of interest" description="Disordered" evidence="7">
    <location>
        <begin position="58"/>
        <end position="78"/>
    </location>
</feature>
<feature type="region of interest" description="Disordered" evidence="7">
    <location>
        <begin position="766"/>
        <end position="802"/>
    </location>
</feature>
<dbReference type="GO" id="GO:0015293">
    <property type="term" value="F:symporter activity"/>
    <property type="evidence" value="ECO:0007669"/>
    <property type="project" value="UniProtKB-KW"/>
</dbReference>
<dbReference type="PANTHER" id="PTHR11662">
    <property type="entry name" value="SOLUTE CARRIER FAMILY 17"/>
    <property type="match status" value="1"/>
</dbReference>
<evidence type="ECO:0000256" key="2">
    <source>
        <dbReference type="ARBA" id="ARBA00022448"/>
    </source>
</evidence>
<dbReference type="PANTHER" id="PTHR11662:SF457">
    <property type="entry name" value="MAJOR FACILITATOR SUPERFAMILY TRANSPORTER 3"/>
    <property type="match status" value="1"/>
</dbReference>
<keyword evidence="6 8" id="KW-0472">Membrane</keyword>
<keyword evidence="5 8" id="KW-1133">Transmembrane helix</keyword>
<name>A0A7R9P538_TIMCA</name>
<feature type="transmembrane region" description="Helical" evidence="8">
    <location>
        <begin position="644"/>
        <end position="663"/>
    </location>
</feature>
<feature type="transmembrane region" description="Helical" evidence="8">
    <location>
        <begin position="612"/>
        <end position="632"/>
    </location>
</feature>
<feature type="compositionally biased region" description="Polar residues" evidence="7">
    <location>
        <begin position="789"/>
        <end position="802"/>
    </location>
</feature>
<dbReference type="GO" id="GO:0006820">
    <property type="term" value="P:monoatomic anion transport"/>
    <property type="evidence" value="ECO:0007669"/>
    <property type="project" value="TreeGrafter"/>
</dbReference>